<organism evidence="2 3">
    <name type="scientific">candidate division WWE3 bacterium CG_4_9_14_3_um_filter_39_7</name>
    <dbReference type="NCBI Taxonomy" id="1975080"/>
    <lineage>
        <taxon>Bacteria</taxon>
        <taxon>Katanobacteria</taxon>
    </lineage>
</organism>
<dbReference type="InterPro" id="IPR002372">
    <property type="entry name" value="PQQ_rpt_dom"/>
</dbReference>
<feature type="non-terminal residue" evidence="2">
    <location>
        <position position="398"/>
    </location>
</feature>
<dbReference type="InterPro" id="IPR018391">
    <property type="entry name" value="PQQ_b-propeller_rpt"/>
</dbReference>
<reference evidence="3" key="1">
    <citation type="submission" date="2017-09" db="EMBL/GenBank/DDBJ databases">
        <title>Depth-based differentiation of microbial function through sediment-hosted aquifers and enrichment of novel symbionts in the deep terrestrial subsurface.</title>
        <authorList>
            <person name="Probst A.J."/>
            <person name="Ladd B."/>
            <person name="Jarett J.K."/>
            <person name="Geller-Mcgrath D.E."/>
            <person name="Sieber C.M.K."/>
            <person name="Emerson J.B."/>
            <person name="Anantharaman K."/>
            <person name="Thomas B.C."/>
            <person name="Malmstrom R."/>
            <person name="Stieglmeier M."/>
            <person name="Klingl A."/>
            <person name="Woyke T."/>
            <person name="Ryan C.M."/>
            <person name="Banfield J.F."/>
        </authorList>
    </citation>
    <scope>NUCLEOTIDE SEQUENCE [LARGE SCALE GENOMIC DNA]</scope>
</reference>
<dbReference type="SMART" id="SM00564">
    <property type="entry name" value="PQQ"/>
    <property type="match status" value="4"/>
</dbReference>
<protein>
    <recommendedName>
        <fullName evidence="1">Bulb-type lectin domain-containing protein</fullName>
    </recommendedName>
</protein>
<gene>
    <name evidence="2" type="ORF">CO179_05245</name>
</gene>
<dbReference type="PANTHER" id="PTHR34512">
    <property type="entry name" value="CELL SURFACE PROTEIN"/>
    <property type="match status" value="1"/>
</dbReference>
<dbReference type="InterPro" id="IPR001480">
    <property type="entry name" value="Bulb-type_lectin_dom"/>
</dbReference>
<dbReference type="Gene3D" id="2.130.10.10">
    <property type="entry name" value="YVTN repeat-like/Quinoprotein amine dehydrogenase"/>
    <property type="match status" value="1"/>
</dbReference>
<dbReference type="SUPFAM" id="SSF50998">
    <property type="entry name" value="Quinoprotein alcohol dehydrogenase-like"/>
    <property type="match status" value="1"/>
</dbReference>
<evidence type="ECO:0000259" key="1">
    <source>
        <dbReference type="PROSITE" id="PS50927"/>
    </source>
</evidence>
<dbReference type="Pfam" id="PF13360">
    <property type="entry name" value="PQQ_2"/>
    <property type="match status" value="1"/>
</dbReference>
<proteinExistence type="predicted"/>
<dbReference type="PROSITE" id="PS50927">
    <property type="entry name" value="BULB_LECTIN"/>
    <property type="match status" value="1"/>
</dbReference>
<dbReference type="Proteomes" id="UP000231195">
    <property type="component" value="Unassembled WGS sequence"/>
</dbReference>
<dbReference type="PANTHER" id="PTHR34512:SF30">
    <property type="entry name" value="OUTER MEMBRANE PROTEIN ASSEMBLY FACTOR BAMB"/>
    <property type="match status" value="1"/>
</dbReference>
<evidence type="ECO:0000313" key="2">
    <source>
        <dbReference type="EMBL" id="PJA39415.1"/>
    </source>
</evidence>
<comment type="caution">
    <text evidence="2">The sequence shown here is derived from an EMBL/GenBank/DDBJ whole genome shotgun (WGS) entry which is preliminary data.</text>
</comment>
<accession>A0A2M7X079</accession>
<feature type="domain" description="Bulb-type lectin" evidence="1">
    <location>
        <begin position="1"/>
        <end position="86"/>
    </location>
</feature>
<name>A0A2M7X079_UNCKA</name>
<dbReference type="InterPro" id="IPR015943">
    <property type="entry name" value="WD40/YVTN_repeat-like_dom_sf"/>
</dbReference>
<dbReference type="InterPro" id="IPR011047">
    <property type="entry name" value="Quinoprotein_ADH-like_sf"/>
</dbReference>
<sequence>MIAWPGYSGVGASPVVSPNEDVLYYLSNNGQLRAYEYDGTLLWSVSVGSNKSSPAVGSDGTLYISLANGNLIAVDPSNGGVNWTFSSCGSDSYSTPAIGLDGTVYYTDFTTGIVCAVNLNGTEKWQFVADGGDIAGTGVFAYGDVISIDSFGNLYVHLDKIYSLSPAGSLRWSMGKTTFKQITIGSDKILYLGRLYAVKPWELSASVGSQGNYIAGHTMTITANTSMLQTDPDASEDNQVQVVMPNGDKVPLTYSSISDGNTIWTGTYTIPAGTTDGAYTATVEAGAYNVVTDVTTIFASAPTGSTNTGITNTLSYTVDNTAPTGSVSIASGATFTTTPSVTLNLLATDASSGVNRMLISQSSDFIGAMWETYATTKPFTLSSGDGTKTVYVMFEDVA</sequence>
<evidence type="ECO:0000313" key="3">
    <source>
        <dbReference type="Proteomes" id="UP000231195"/>
    </source>
</evidence>
<dbReference type="EMBL" id="PFWZ01000178">
    <property type="protein sequence ID" value="PJA39415.1"/>
    <property type="molecule type" value="Genomic_DNA"/>
</dbReference>
<dbReference type="AlphaFoldDB" id="A0A2M7X079"/>